<protein>
    <recommendedName>
        <fullName evidence="14">Cytochrome P450</fullName>
    </recommendedName>
</protein>
<comment type="subcellular location">
    <subcellularLocation>
        <location evidence="2">Membrane</location>
    </subcellularLocation>
</comment>
<dbReference type="Gene3D" id="1.10.630.10">
    <property type="entry name" value="Cytochrome P450"/>
    <property type="match status" value="1"/>
</dbReference>
<proteinExistence type="inferred from homology"/>
<keyword evidence="9" id="KW-0408">Iron</keyword>
<evidence type="ECO:0000256" key="1">
    <source>
        <dbReference type="ARBA" id="ARBA00001971"/>
    </source>
</evidence>
<dbReference type="InterPro" id="IPR001128">
    <property type="entry name" value="Cyt_P450"/>
</dbReference>
<keyword evidence="13" id="KW-1185">Reference proteome</keyword>
<evidence type="ECO:0000256" key="5">
    <source>
        <dbReference type="ARBA" id="ARBA00022692"/>
    </source>
</evidence>
<dbReference type="InterPro" id="IPR050651">
    <property type="entry name" value="Plant_Cytochrome_P450_Monoox"/>
</dbReference>
<evidence type="ECO:0000256" key="10">
    <source>
        <dbReference type="ARBA" id="ARBA00023033"/>
    </source>
</evidence>
<sequence length="193" mass="22013">EAFALGGITYVGDFLQIVRLLDLGGYVEKGKKLGSKLDKFLQKLVDERWRNRGKTEAENSMITHLLCLQESEPEYYTDEIIKRLVLVMLLAETDTRAVTLEWAMSILLNHPEVLKKVKTELTNVVTSEGRLMEERDVDMCEYLNNVIAETLRLYPTALLLVPHTSSDNCEVAGYDIPRGSWLVIDAWAIQREP</sequence>
<keyword evidence="4" id="KW-0349">Heme</keyword>
<name>A0AAU9RNM8_THLAR</name>
<evidence type="ECO:0000256" key="9">
    <source>
        <dbReference type="ARBA" id="ARBA00023004"/>
    </source>
</evidence>
<evidence type="ECO:0000256" key="8">
    <source>
        <dbReference type="ARBA" id="ARBA00023002"/>
    </source>
</evidence>
<dbReference type="InterPro" id="IPR036396">
    <property type="entry name" value="Cyt_P450_sf"/>
</dbReference>
<evidence type="ECO:0008006" key="14">
    <source>
        <dbReference type="Google" id="ProtNLM"/>
    </source>
</evidence>
<feature type="non-terminal residue" evidence="12">
    <location>
        <position position="1"/>
    </location>
</feature>
<dbReference type="Proteomes" id="UP000836841">
    <property type="component" value="Chromosome 2"/>
</dbReference>
<keyword evidence="7" id="KW-1133">Transmembrane helix</keyword>
<dbReference type="EMBL" id="OU466858">
    <property type="protein sequence ID" value="CAH2046919.1"/>
    <property type="molecule type" value="Genomic_DNA"/>
</dbReference>
<keyword evidence="11" id="KW-0472">Membrane</keyword>
<evidence type="ECO:0000256" key="6">
    <source>
        <dbReference type="ARBA" id="ARBA00022723"/>
    </source>
</evidence>
<keyword evidence="8" id="KW-0560">Oxidoreductase</keyword>
<evidence type="ECO:0000256" key="11">
    <source>
        <dbReference type="ARBA" id="ARBA00023136"/>
    </source>
</evidence>
<dbReference type="SUPFAM" id="SSF48264">
    <property type="entry name" value="Cytochrome P450"/>
    <property type="match status" value="1"/>
</dbReference>
<evidence type="ECO:0000256" key="4">
    <source>
        <dbReference type="ARBA" id="ARBA00022617"/>
    </source>
</evidence>
<gene>
    <name evidence="12" type="ORF">TAV2_LOCUS7844</name>
</gene>
<dbReference type="GO" id="GO:0016020">
    <property type="term" value="C:membrane"/>
    <property type="evidence" value="ECO:0007669"/>
    <property type="project" value="UniProtKB-SubCell"/>
</dbReference>
<keyword evidence="6" id="KW-0479">Metal-binding</keyword>
<comment type="similarity">
    <text evidence="3">Belongs to the cytochrome P450 family.</text>
</comment>
<dbReference type="GO" id="GO:0004497">
    <property type="term" value="F:monooxygenase activity"/>
    <property type="evidence" value="ECO:0007669"/>
    <property type="project" value="UniProtKB-KW"/>
</dbReference>
<organism evidence="12 13">
    <name type="scientific">Thlaspi arvense</name>
    <name type="common">Field penny-cress</name>
    <dbReference type="NCBI Taxonomy" id="13288"/>
    <lineage>
        <taxon>Eukaryota</taxon>
        <taxon>Viridiplantae</taxon>
        <taxon>Streptophyta</taxon>
        <taxon>Embryophyta</taxon>
        <taxon>Tracheophyta</taxon>
        <taxon>Spermatophyta</taxon>
        <taxon>Magnoliopsida</taxon>
        <taxon>eudicotyledons</taxon>
        <taxon>Gunneridae</taxon>
        <taxon>Pentapetalae</taxon>
        <taxon>rosids</taxon>
        <taxon>malvids</taxon>
        <taxon>Brassicales</taxon>
        <taxon>Brassicaceae</taxon>
        <taxon>Thlaspideae</taxon>
        <taxon>Thlaspi</taxon>
    </lineage>
</organism>
<dbReference type="GO" id="GO:0016705">
    <property type="term" value="F:oxidoreductase activity, acting on paired donors, with incorporation or reduction of molecular oxygen"/>
    <property type="evidence" value="ECO:0007669"/>
    <property type="project" value="InterPro"/>
</dbReference>
<dbReference type="GO" id="GO:0005506">
    <property type="term" value="F:iron ion binding"/>
    <property type="evidence" value="ECO:0007669"/>
    <property type="project" value="InterPro"/>
</dbReference>
<dbReference type="PANTHER" id="PTHR47947:SF26">
    <property type="entry name" value="CYTOCHROME P450"/>
    <property type="match status" value="1"/>
</dbReference>
<evidence type="ECO:0000313" key="13">
    <source>
        <dbReference type="Proteomes" id="UP000836841"/>
    </source>
</evidence>
<keyword evidence="5" id="KW-0812">Transmembrane</keyword>
<evidence type="ECO:0000256" key="2">
    <source>
        <dbReference type="ARBA" id="ARBA00004370"/>
    </source>
</evidence>
<feature type="non-terminal residue" evidence="12">
    <location>
        <position position="193"/>
    </location>
</feature>
<keyword evidence="10" id="KW-0503">Monooxygenase</keyword>
<evidence type="ECO:0000256" key="7">
    <source>
        <dbReference type="ARBA" id="ARBA00022989"/>
    </source>
</evidence>
<reference evidence="12 13" key="1">
    <citation type="submission" date="2022-03" db="EMBL/GenBank/DDBJ databases">
        <authorList>
            <person name="Nunn A."/>
            <person name="Chopra R."/>
            <person name="Nunn A."/>
            <person name="Contreras Garrido A."/>
        </authorList>
    </citation>
    <scope>NUCLEOTIDE SEQUENCE [LARGE SCALE GENOMIC DNA]</scope>
</reference>
<dbReference type="PRINTS" id="PR00463">
    <property type="entry name" value="EP450I"/>
</dbReference>
<accession>A0AAU9RNM8</accession>
<comment type="cofactor">
    <cofactor evidence="1">
        <name>heme</name>
        <dbReference type="ChEBI" id="CHEBI:30413"/>
    </cofactor>
</comment>
<dbReference type="InterPro" id="IPR002401">
    <property type="entry name" value="Cyt_P450_E_grp-I"/>
</dbReference>
<evidence type="ECO:0000313" key="12">
    <source>
        <dbReference type="EMBL" id="CAH2046919.1"/>
    </source>
</evidence>
<dbReference type="GO" id="GO:0020037">
    <property type="term" value="F:heme binding"/>
    <property type="evidence" value="ECO:0007669"/>
    <property type="project" value="InterPro"/>
</dbReference>
<evidence type="ECO:0000256" key="3">
    <source>
        <dbReference type="ARBA" id="ARBA00010617"/>
    </source>
</evidence>
<dbReference type="PANTHER" id="PTHR47947">
    <property type="entry name" value="CYTOCHROME P450 82C3-RELATED"/>
    <property type="match status" value="1"/>
</dbReference>
<dbReference type="AlphaFoldDB" id="A0AAU9RNM8"/>
<dbReference type="Pfam" id="PF00067">
    <property type="entry name" value="p450"/>
    <property type="match status" value="1"/>
</dbReference>